<evidence type="ECO:0000256" key="3">
    <source>
        <dbReference type="PROSITE-ProRule" id="PRU10038"/>
    </source>
</evidence>
<dbReference type="Proteomes" id="UP000315995">
    <property type="component" value="Chromosome"/>
</dbReference>
<keyword evidence="6" id="KW-1185">Reference proteome</keyword>
<keyword evidence="2 5" id="KW-0378">Hydrolase</keyword>
<accession>A0A4Y6PYY4</accession>
<feature type="active site" evidence="3">
    <location>
        <position position="194"/>
    </location>
</feature>
<evidence type="ECO:0000313" key="5">
    <source>
        <dbReference type="EMBL" id="QDG53522.1"/>
    </source>
</evidence>
<comment type="similarity">
    <text evidence="1">Belongs to the 'GDXG' lipolytic enzyme family.</text>
</comment>
<dbReference type="InterPro" id="IPR013094">
    <property type="entry name" value="AB_hydrolase_3"/>
</dbReference>
<dbReference type="RefSeq" id="WP_141199976.1">
    <property type="nucleotide sequence ID" value="NZ_CP041186.1"/>
</dbReference>
<evidence type="ECO:0000259" key="4">
    <source>
        <dbReference type="Pfam" id="PF07859"/>
    </source>
</evidence>
<dbReference type="PROSITE" id="PS01174">
    <property type="entry name" value="LIPASE_GDXG_SER"/>
    <property type="match status" value="1"/>
</dbReference>
<dbReference type="Gene3D" id="3.40.50.1820">
    <property type="entry name" value="alpha/beta hydrolase"/>
    <property type="match status" value="1"/>
</dbReference>
<proteinExistence type="inferred from homology"/>
<dbReference type="InterPro" id="IPR029058">
    <property type="entry name" value="AB_hydrolase_fold"/>
</dbReference>
<dbReference type="InterPro" id="IPR033140">
    <property type="entry name" value="Lipase_GDXG_put_SER_AS"/>
</dbReference>
<name>A0A4Y6PYY4_PERCE</name>
<dbReference type="EMBL" id="CP041186">
    <property type="protein sequence ID" value="QDG53522.1"/>
    <property type="molecule type" value="Genomic_DNA"/>
</dbReference>
<dbReference type="GO" id="GO:0016787">
    <property type="term" value="F:hydrolase activity"/>
    <property type="evidence" value="ECO:0007669"/>
    <property type="project" value="UniProtKB-KW"/>
</dbReference>
<dbReference type="FunFam" id="3.40.50.1820:FF:000089">
    <property type="entry name" value="Alpha/beta hydrolase"/>
    <property type="match status" value="1"/>
</dbReference>
<evidence type="ECO:0000256" key="2">
    <source>
        <dbReference type="ARBA" id="ARBA00022801"/>
    </source>
</evidence>
<evidence type="ECO:0000313" key="6">
    <source>
        <dbReference type="Proteomes" id="UP000315995"/>
    </source>
</evidence>
<dbReference type="SUPFAM" id="SSF53474">
    <property type="entry name" value="alpha/beta-Hydrolases"/>
    <property type="match status" value="1"/>
</dbReference>
<gene>
    <name evidence="5" type="ORF">FIV42_23085</name>
</gene>
<organism evidence="5 6">
    <name type="scientific">Persicimonas caeni</name>
    <dbReference type="NCBI Taxonomy" id="2292766"/>
    <lineage>
        <taxon>Bacteria</taxon>
        <taxon>Deltaproteobacteria</taxon>
        <taxon>Bradymonadales</taxon>
        <taxon>Bradymonadaceae</taxon>
        <taxon>Persicimonas</taxon>
    </lineage>
</organism>
<sequence>MTTPIKVLERYTVRSAVRMPRMLGERLFGAPPTNDLGVPLDYQTHMMLSLADYVGQPQLHELGTEGARAEYERTNLMCNLPVCKLREIEDRRIDGPHGQIPVRIYRPSHAPGLPACVYYHGGGFVIGGLDGYDGLCSALAERGRCVVISVDYRLAPEHPFPAPIDDSLAAYRWVRDHADDLGIDAERIAVAGDSAGGNLATVVCQQLVEAGEEPPAYQLLIYPTTDQIGEYASHRHFGEGFLLTGAMMDWFTRTYLSGYSDLDDPRVSPLRFDRLDKLPPTRVITAGFDPLRDEGIAYAERLADAGVTTVHRSFDRLIHSFITMGGLLDSAGHAVADIAHGLRDALHRA</sequence>
<accession>A0A5B8YDW8</accession>
<dbReference type="PANTHER" id="PTHR48081:SF8">
    <property type="entry name" value="ALPHA_BETA HYDROLASE FOLD-3 DOMAIN-CONTAINING PROTEIN-RELATED"/>
    <property type="match status" value="1"/>
</dbReference>
<feature type="domain" description="Alpha/beta hydrolase fold-3" evidence="4">
    <location>
        <begin position="117"/>
        <end position="322"/>
    </location>
</feature>
<reference evidence="5 6" key="1">
    <citation type="submission" date="2019-06" db="EMBL/GenBank/DDBJ databases">
        <title>Persicimonas caeni gen. nov., sp. nov., a predatory bacterium isolated from solar saltern.</title>
        <authorList>
            <person name="Wang S."/>
        </authorList>
    </citation>
    <scope>NUCLEOTIDE SEQUENCE [LARGE SCALE GENOMIC DNA]</scope>
    <source>
        <strain evidence="5 6">YN101</strain>
    </source>
</reference>
<protein>
    <submittedName>
        <fullName evidence="5">Alpha/beta hydrolase</fullName>
    </submittedName>
</protein>
<evidence type="ECO:0000256" key="1">
    <source>
        <dbReference type="ARBA" id="ARBA00010515"/>
    </source>
</evidence>
<dbReference type="AlphaFoldDB" id="A0A4Y6PYY4"/>
<dbReference type="Pfam" id="PF07859">
    <property type="entry name" value="Abhydrolase_3"/>
    <property type="match status" value="1"/>
</dbReference>
<dbReference type="OrthoDB" id="24847at2"/>
<dbReference type="InterPro" id="IPR050300">
    <property type="entry name" value="GDXG_lipolytic_enzyme"/>
</dbReference>
<dbReference type="PANTHER" id="PTHR48081">
    <property type="entry name" value="AB HYDROLASE SUPERFAMILY PROTEIN C4A8.06C"/>
    <property type="match status" value="1"/>
</dbReference>